<name>A0A1M5CSU6_SALEC</name>
<evidence type="ECO:0000313" key="1">
    <source>
        <dbReference type="EMBL" id="SHF57843.1"/>
    </source>
</evidence>
<organism evidence="1 2">
    <name type="scientific">Salegentibacter echinorum</name>
    <dbReference type="NCBI Taxonomy" id="1073325"/>
    <lineage>
        <taxon>Bacteria</taxon>
        <taxon>Pseudomonadati</taxon>
        <taxon>Bacteroidota</taxon>
        <taxon>Flavobacteriia</taxon>
        <taxon>Flavobacteriales</taxon>
        <taxon>Flavobacteriaceae</taxon>
        <taxon>Salegentibacter</taxon>
    </lineage>
</organism>
<proteinExistence type="predicted"/>
<reference evidence="2" key="1">
    <citation type="submission" date="2016-11" db="EMBL/GenBank/DDBJ databases">
        <authorList>
            <person name="Varghese N."/>
            <person name="Submissions S."/>
        </authorList>
    </citation>
    <scope>NUCLEOTIDE SEQUENCE [LARGE SCALE GENOMIC DNA]</scope>
    <source>
        <strain evidence="2">DSM 24579</strain>
    </source>
</reference>
<evidence type="ECO:0008006" key="3">
    <source>
        <dbReference type="Google" id="ProtNLM"/>
    </source>
</evidence>
<gene>
    <name evidence="1" type="ORF">SAMN05444483_101655</name>
</gene>
<dbReference type="Proteomes" id="UP000183945">
    <property type="component" value="Unassembled WGS sequence"/>
</dbReference>
<sequence length="154" mass="18838">MSQPLKFHKSLEPVSDEHYDILFFGWKISEGLRNEVDIDRIKGYADWFKKVYIDPHFKIEKEFVFPILGLQNVRVKRAMANHRRLVRLLNDTKDVKRSLNRVEEEIGRYIRFEERILYKEIEKIATPRQLQRIEEHHKSLELPQETWEDEFWKN</sequence>
<dbReference type="OrthoDB" id="9793254at2"/>
<dbReference type="STRING" id="1073325.SAMN05444483_101655"/>
<dbReference type="AlphaFoldDB" id="A0A1M5CSU6"/>
<accession>A0A1M5CSU6</accession>
<protein>
    <recommendedName>
        <fullName evidence="3">Hemerythrin HHE cation binding domain-containing protein</fullName>
    </recommendedName>
</protein>
<keyword evidence="2" id="KW-1185">Reference proteome</keyword>
<dbReference type="RefSeq" id="WP_072876599.1">
    <property type="nucleotide sequence ID" value="NZ_FQVT01000001.1"/>
</dbReference>
<evidence type="ECO:0000313" key="2">
    <source>
        <dbReference type="Proteomes" id="UP000183945"/>
    </source>
</evidence>
<dbReference type="EMBL" id="FQVT01000001">
    <property type="protein sequence ID" value="SHF57843.1"/>
    <property type="molecule type" value="Genomic_DNA"/>
</dbReference>